<evidence type="ECO:0000256" key="6">
    <source>
        <dbReference type="PROSITE-ProRule" id="PRU00559"/>
    </source>
</evidence>
<dbReference type="InterPro" id="IPR005540">
    <property type="entry name" value="KNOX1"/>
</dbReference>
<dbReference type="Pfam" id="PF05920">
    <property type="entry name" value="Homeobox_KN"/>
    <property type="match status" value="1"/>
</dbReference>
<keyword evidence="2 5" id="KW-0238">DNA-binding</keyword>
<dbReference type="InterPro" id="IPR005541">
    <property type="entry name" value="KNOX2"/>
</dbReference>
<protein>
    <submittedName>
        <fullName evidence="10">Uncharacterized protein</fullName>
    </submittedName>
</protein>
<dbReference type="GO" id="GO:0003677">
    <property type="term" value="F:DNA binding"/>
    <property type="evidence" value="ECO:0007669"/>
    <property type="project" value="UniProtKB-UniRule"/>
</dbReference>
<dbReference type="SMART" id="SM01188">
    <property type="entry name" value="ELK"/>
    <property type="match status" value="1"/>
</dbReference>
<evidence type="ECO:0000256" key="1">
    <source>
        <dbReference type="ARBA" id="ARBA00004123"/>
    </source>
</evidence>
<dbReference type="SMART" id="SM01255">
    <property type="entry name" value="KNOX1"/>
    <property type="match status" value="1"/>
</dbReference>
<comment type="similarity">
    <text evidence="6">Belongs to the TALE/KNOX homeobox family.</text>
</comment>
<dbReference type="Proteomes" id="UP000636709">
    <property type="component" value="Unassembled WGS sequence"/>
</dbReference>
<comment type="caution">
    <text evidence="10">The sequence shown here is derived from an EMBL/GenBank/DDBJ whole genome shotgun (WGS) entry which is preliminary data.</text>
</comment>
<dbReference type="PROSITE" id="PS00027">
    <property type="entry name" value="HOMEOBOX_1"/>
    <property type="match status" value="1"/>
</dbReference>
<dbReference type="InterPro" id="IPR008422">
    <property type="entry name" value="KN_HD"/>
</dbReference>
<gene>
    <name evidence="10" type="ORF">HU200_020317</name>
</gene>
<dbReference type="EMBL" id="JACEFO010001653">
    <property type="protein sequence ID" value="KAF8725765.1"/>
    <property type="molecule type" value="Genomic_DNA"/>
</dbReference>
<feature type="region of interest" description="Disordered" evidence="7">
    <location>
        <begin position="194"/>
        <end position="230"/>
    </location>
</feature>
<sequence length="553" mass="60567">MSHGGKDGRLPPLHSPHPPASAFAHALTDILVSGPTAVRACVVGSQLQRQQGLKDNRGDSALGLPTVHGVFAALAAPSPLLQQQHSSSRWAAQQQHSEHSSQFNPHVSRCCRDRAQLLRLELQQQQQQEELQCQRLLLVPDPHDLCTFPFLLLPLLRLPGALLPFQPRKKVAWERGPVTMEDLYSIHPGISRAGGGGAPAAASEASGVAGGAGSPPPPPPPHPPPPPAAADLTELVKAQIAGHPRYPSLLSAYIECRKVGAPPEVATLLEEIGRERCAAAAAGGEVGMDPELDEFMPASRHAEAYCGVLERYKEELSRPFDEAASFLSSVRTQLTTLCGGASLSGTHPSHASPILSLSIRGYSVQPAWRVSDAGVRWSKVLGVCKLARVGFLSKKMPRRVWRRHSLWRGNPAPQPPHFWDTDATDLGQEHSSRLADRELKEMLLKKYSGCLSRLRSEFLKKRKKGKLPKDARSALMDWWNTHYRWPYPTEEDKVRLAAMTGLDPKQINNWFINQRKRHWKPSEDMRFALMEGVTGGGSSSGTTLYFDTGTIGP</sequence>
<dbReference type="OrthoDB" id="10056939at2759"/>
<proteinExistence type="inferred from homology"/>
<evidence type="ECO:0000256" key="7">
    <source>
        <dbReference type="SAM" id="MobiDB-lite"/>
    </source>
</evidence>
<dbReference type="SUPFAM" id="SSF46689">
    <property type="entry name" value="Homeodomain-like"/>
    <property type="match status" value="1"/>
</dbReference>
<evidence type="ECO:0000256" key="3">
    <source>
        <dbReference type="ARBA" id="ARBA00023155"/>
    </source>
</evidence>
<dbReference type="Gene3D" id="1.10.10.60">
    <property type="entry name" value="Homeodomain-like"/>
    <property type="match status" value="1"/>
</dbReference>
<dbReference type="Pfam" id="PF03789">
    <property type="entry name" value="ELK"/>
    <property type="match status" value="1"/>
</dbReference>
<evidence type="ECO:0000259" key="9">
    <source>
        <dbReference type="PROSITE" id="PS51213"/>
    </source>
</evidence>
<dbReference type="Pfam" id="PF03791">
    <property type="entry name" value="KNOX2"/>
    <property type="match status" value="1"/>
</dbReference>
<dbReference type="InterPro" id="IPR009057">
    <property type="entry name" value="Homeodomain-like_sf"/>
</dbReference>
<dbReference type="InterPro" id="IPR050224">
    <property type="entry name" value="TALE_homeobox"/>
</dbReference>
<organism evidence="10 11">
    <name type="scientific">Digitaria exilis</name>
    <dbReference type="NCBI Taxonomy" id="1010633"/>
    <lineage>
        <taxon>Eukaryota</taxon>
        <taxon>Viridiplantae</taxon>
        <taxon>Streptophyta</taxon>
        <taxon>Embryophyta</taxon>
        <taxon>Tracheophyta</taxon>
        <taxon>Spermatophyta</taxon>
        <taxon>Magnoliopsida</taxon>
        <taxon>Liliopsida</taxon>
        <taxon>Poales</taxon>
        <taxon>Poaceae</taxon>
        <taxon>PACMAD clade</taxon>
        <taxon>Panicoideae</taxon>
        <taxon>Panicodae</taxon>
        <taxon>Paniceae</taxon>
        <taxon>Anthephorinae</taxon>
        <taxon>Digitaria</taxon>
    </lineage>
</organism>
<dbReference type="GO" id="GO:0005634">
    <property type="term" value="C:nucleus"/>
    <property type="evidence" value="ECO:0007669"/>
    <property type="project" value="UniProtKB-SubCell"/>
</dbReference>
<dbReference type="InterPro" id="IPR001356">
    <property type="entry name" value="HD"/>
</dbReference>
<dbReference type="GO" id="GO:0000981">
    <property type="term" value="F:DNA-binding transcription factor activity, RNA polymerase II-specific"/>
    <property type="evidence" value="ECO:0007669"/>
    <property type="project" value="InterPro"/>
</dbReference>
<reference evidence="10" key="1">
    <citation type="submission" date="2020-07" db="EMBL/GenBank/DDBJ databases">
        <title>Genome sequence and genetic diversity analysis of an under-domesticated orphan crop, white fonio (Digitaria exilis).</title>
        <authorList>
            <person name="Bennetzen J.L."/>
            <person name="Chen S."/>
            <person name="Ma X."/>
            <person name="Wang X."/>
            <person name="Yssel A.E.J."/>
            <person name="Chaluvadi S.R."/>
            <person name="Johnson M."/>
            <person name="Gangashetty P."/>
            <person name="Hamidou F."/>
            <person name="Sanogo M.D."/>
            <person name="Zwaenepoel A."/>
            <person name="Wallace J."/>
            <person name="Van De Peer Y."/>
            <person name="Van Deynze A."/>
        </authorList>
    </citation>
    <scope>NUCLEOTIDE SEQUENCE</scope>
    <source>
        <tissue evidence="10">Leaves</tissue>
    </source>
</reference>
<dbReference type="CDD" id="cd00086">
    <property type="entry name" value="homeodomain"/>
    <property type="match status" value="1"/>
</dbReference>
<keyword evidence="4 5" id="KW-0539">Nucleus</keyword>
<dbReference type="InterPro" id="IPR017970">
    <property type="entry name" value="Homeobox_CS"/>
</dbReference>
<feature type="domain" description="Homeobox" evidence="8">
    <location>
        <begin position="458"/>
        <end position="521"/>
    </location>
</feature>
<evidence type="ECO:0000256" key="4">
    <source>
        <dbReference type="ARBA" id="ARBA00023242"/>
    </source>
</evidence>
<dbReference type="SMART" id="SM00389">
    <property type="entry name" value="HOX"/>
    <property type="match status" value="1"/>
</dbReference>
<feature type="domain" description="ELK" evidence="9">
    <location>
        <begin position="438"/>
        <end position="458"/>
    </location>
</feature>
<dbReference type="InterPro" id="IPR005539">
    <property type="entry name" value="ELK_dom"/>
</dbReference>
<dbReference type="PROSITE" id="PS50071">
    <property type="entry name" value="HOMEOBOX_2"/>
    <property type="match status" value="1"/>
</dbReference>
<accession>A0A835KFP9</accession>
<dbReference type="Pfam" id="PF03790">
    <property type="entry name" value="KNOX1"/>
    <property type="match status" value="1"/>
</dbReference>
<dbReference type="PROSITE" id="PS51213">
    <property type="entry name" value="ELK"/>
    <property type="match status" value="1"/>
</dbReference>
<evidence type="ECO:0000313" key="11">
    <source>
        <dbReference type="Proteomes" id="UP000636709"/>
    </source>
</evidence>
<comment type="subcellular location">
    <subcellularLocation>
        <location evidence="1 5">Nucleus</location>
    </subcellularLocation>
</comment>
<dbReference type="AlphaFoldDB" id="A0A835KFP9"/>
<name>A0A835KFP9_9POAL</name>
<evidence type="ECO:0000313" key="10">
    <source>
        <dbReference type="EMBL" id="KAF8725765.1"/>
    </source>
</evidence>
<feature type="DNA-binding region" description="Homeobox; TALE-type" evidence="5">
    <location>
        <begin position="459"/>
        <end position="522"/>
    </location>
</feature>
<feature type="region of interest" description="Disordered" evidence="7">
    <location>
        <begin position="84"/>
        <end position="105"/>
    </location>
</feature>
<evidence type="ECO:0000256" key="5">
    <source>
        <dbReference type="PROSITE-ProRule" id="PRU00108"/>
    </source>
</evidence>
<feature type="compositionally biased region" description="Pro residues" evidence="7">
    <location>
        <begin position="214"/>
        <end position="228"/>
    </location>
</feature>
<keyword evidence="11" id="KW-1185">Reference proteome</keyword>
<evidence type="ECO:0000256" key="2">
    <source>
        <dbReference type="ARBA" id="ARBA00023125"/>
    </source>
</evidence>
<dbReference type="PANTHER" id="PTHR11850">
    <property type="entry name" value="HOMEOBOX PROTEIN TRANSCRIPTION FACTORS"/>
    <property type="match status" value="1"/>
</dbReference>
<evidence type="ECO:0000259" key="8">
    <source>
        <dbReference type="PROSITE" id="PS50071"/>
    </source>
</evidence>
<keyword evidence="3 5" id="KW-0371">Homeobox</keyword>
<dbReference type="SMART" id="SM01256">
    <property type="entry name" value="KNOX2"/>
    <property type="match status" value="1"/>
</dbReference>